<accession>A0AAV4ZG84</accession>
<feature type="region of interest" description="Disordered" evidence="5">
    <location>
        <begin position="224"/>
        <end position="279"/>
    </location>
</feature>
<dbReference type="GO" id="GO:0009007">
    <property type="term" value="F:site-specific DNA-methyltransferase (adenine-specific) activity"/>
    <property type="evidence" value="ECO:0007669"/>
    <property type="project" value="UniProtKB-EC"/>
</dbReference>
<dbReference type="InterPro" id="IPR029063">
    <property type="entry name" value="SAM-dependent_MTases_sf"/>
</dbReference>
<proteinExistence type="inferred from homology"/>
<comment type="catalytic activity">
    <reaction evidence="3">
        <text>a 2'-deoxyadenosine in DNA + S-adenosyl-L-methionine = an N(6)-methyl-2'-deoxyadenosine in DNA + S-adenosyl-L-homocysteine + H(+)</text>
        <dbReference type="Rhea" id="RHEA:15197"/>
        <dbReference type="Rhea" id="RHEA-COMP:12418"/>
        <dbReference type="Rhea" id="RHEA-COMP:12419"/>
        <dbReference type="ChEBI" id="CHEBI:15378"/>
        <dbReference type="ChEBI" id="CHEBI:57856"/>
        <dbReference type="ChEBI" id="CHEBI:59789"/>
        <dbReference type="ChEBI" id="CHEBI:90615"/>
        <dbReference type="ChEBI" id="CHEBI:90616"/>
        <dbReference type="EC" id="2.1.1.72"/>
    </reaction>
</comment>
<dbReference type="InterPro" id="IPR001091">
    <property type="entry name" value="RM_Methyltransferase"/>
</dbReference>
<dbReference type="GO" id="GO:0003677">
    <property type="term" value="F:DNA binding"/>
    <property type="evidence" value="ECO:0007669"/>
    <property type="project" value="InterPro"/>
</dbReference>
<evidence type="ECO:0000313" key="7">
    <source>
        <dbReference type="EMBL" id="GJD87237.1"/>
    </source>
</evidence>
<comment type="caution">
    <text evidence="7">The sequence shown here is derived from an EMBL/GenBank/DDBJ whole genome shotgun (WGS) entry which is preliminary data.</text>
</comment>
<protein>
    <recommendedName>
        <fullName evidence="4">Methyltransferase</fullName>
        <ecNumber evidence="4">2.1.1.-</ecNumber>
    </recommendedName>
</protein>
<dbReference type="GO" id="GO:0032259">
    <property type="term" value="P:methylation"/>
    <property type="evidence" value="ECO:0007669"/>
    <property type="project" value="UniProtKB-KW"/>
</dbReference>
<reference evidence="7" key="2">
    <citation type="submission" date="2021-08" db="EMBL/GenBank/DDBJ databases">
        <authorList>
            <person name="Tani A."/>
            <person name="Ola A."/>
            <person name="Ogura Y."/>
            <person name="Katsura K."/>
            <person name="Hayashi T."/>
        </authorList>
    </citation>
    <scope>NUCLEOTIDE SEQUENCE</scope>
    <source>
        <strain evidence="7">DSM 16372</strain>
    </source>
</reference>
<feature type="domain" description="DNA methylase N-4/N-6" evidence="6">
    <location>
        <begin position="82"/>
        <end position="223"/>
    </location>
</feature>
<dbReference type="Pfam" id="PF01555">
    <property type="entry name" value="N6_N4_Mtase"/>
    <property type="match status" value="1"/>
</dbReference>
<comment type="similarity">
    <text evidence="4">Belongs to the N(4)/N(6)-methyltransferase family.</text>
</comment>
<dbReference type="Gene3D" id="3.40.50.150">
    <property type="entry name" value="Vaccinia Virus protein VP39"/>
    <property type="match status" value="1"/>
</dbReference>
<dbReference type="SUPFAM" id="SSF53335">
    <property type="entry name" value="S-adenosyl-L-methionine-dependent methyltransferases"/>
    <property type="match status" value="1"/>
</dbReference>
<gene>
    <name evidence="7" type="ORF">BHAOGJBA_0737</name>
</gene>
<evidence type="ECO:0000256" key="4">
    <source>
        <dbReference type="RuleBase" id="RU362026"/>
    </source>
</evidence>
<dbReference type="EC" id="2.1.1.-" evidence="4"/>
<evidence type="ECO:0000256" key="1">
    <source>
        <dbReference type="ARBA" id="ARBA00022603"/>
    </source>
</evidence>
<keyword evidence="8" id="KW-1185">Reference proteome</keyword>
<reference evidence="7" key="1">
    <citation type="journal article" date="2016" name="Front. Microbiol.">
        <title>Genome Sequence of the Piezophilic, Mesophilic Sulfate-Reducing Bacterium Desulfovibrio indicus J2T.</title>
        <authorList>
            <person name="Cao J."/>
            <person name="Maignien L."/>
            <person name="Shao Z."/>
            <person name="Alain K."/>
            <person name="Jebbar M."/>
        </authorList>
    </citation>
    <scope>NUCLEOTIDE SEQUENCE</scope>
    <source>
        <strain evidence="7">DSM 16372</strain>
    </source>
</reference>
<evidence type="ECO:0000256" key="2">
    <source>
        <dbReference type="ARBA" id="ARBA00022679"/>
    </source>
</evidence>
<keyword evidence="2" id="KW-0808">Transferase</keyword>
<evidence type="ECO:0000313" key="8">
    <source>
        <dbReference type="Proteomes" id="UP001055247"/>
    </source>
</evidence>
<dbReference type="Proteomes" id="UP001055247">
    <property type="component" value="Unassembled WGS sequence"/>
</dbReference>
<dbReference type="PRINTS" id="PR00508">
    <property type="entry name" value="S21N4MTFRASE"/>
</dbReference>
<organism evidence="7 8">
    <name type="scientific">Methylobacterium hispanicum</name>
    <dbReference type="NCBI Taxonomy" id="270350"/>
    <lineage>
        <taxon>Bacteria</taxon>
        <taxon>Pseudomonadati</taxon>
        <taxon>Pseudomonadota</taxon>
        <taxon>Alphaproteobacteria</taxon>
        <taxon>Hyphomicrobiales</taxon>
        <taxon>Methylobacteriaceae</taxon>
        <taxon>Methylobacterium</taxon>
    </lineage>
</organism>
<evidence type="ECO:0000256" key="5">
    <source>
        <dbReference type="SAM" id="MobiDB-lite"/>
    </source>
</evidence>
<dbReference type="EMBL" id="BPQO01000002">
    <property type="protein sequence ID" value="GJD87237.1"/>
    <property type="molecule type" value="Genomic_DNA"/>
</dbReference>
<dbReference type="GO" id="GO:0008170">
    <property type="term" value="F:N-methyltransferase activity"/>
    <property type="evidence" value="ECO:0007669"/>
    <property type="project" value="InterPro"/>
</dbReference>
<keyword evidence="1" id="KW-0489">Methyltransferase</keyword>
<dbReference type="InterPro" id="IPR002941">
    <property type="entry name" value="DNA_methylase_N4/N6"/>
</dbReference>
<evidence type="ECO:0000256" key="3">
    <source>
        <dbReference type="ARBA" id="ARBA00047942"/>
    </source>
</evidence>
<sequence length="279" mass="31000">MIEVWKPQDVEDAIAEMKASGRTVKVTMLDPWYNKGFGGVRDDYEDYIFRLLQGVAEFSEHVYLWGFPEIIAPFVKRGPPGHKLVAWLTWYYKNNPSVIRGWRSSQNACLHFSKPDAKLYPEHFMNAAQMALKEQGKLRYMPGPTSVIESALLTGFVGRAEQTGHPSQKPEAVYEPLLMMTCVEGDLVFDPMCGSGTTAAVARRLKLEAVLSDMNPEYVAMAERRAQGAPGRPPSDEPPAYDLGGEIPAPLVAPKKSKNGRVPTGRPRGRPRKNPIAAE</sequence>
<name>A0AAV4ZG84_9HYPH</name>
<evidence type="ECO:0000259" key="6">
    <source>
        <dbReference type="Pfam" id="PF01555"/>
    </source>
</evidence>
<dbReference type="AlphaFoldDB" id="A0AAV4ZG84"/>